<dbReference type="AlphaFoldDB" id="A0A0A9FQ30"/>
<protein>
    <submittedName>
        <fullName evidence="1">Uncharacterized protein</fullName>
    </submittedName>
</protein>
<reference evidence="1" key="2">
    <citation type="journal article" date="2015" name="Data Brief">
        <title>Shoot transcriptome of the giant reed, Arundo donax.</title>
        <authorList>
            <person name="Barrero R.A."/>
            <person name="Guerrero F.D."/>
            <person name="Moolhuijzen P."/>
            <person name="Goolsby J.A."/>
            <person name="Tidwell J."/>
            <person name="Bellgard S.E."/>
            <person name="Bellgard M.I."/>
        </authorList>
    </citation>
    <scope>NUCLEOTIDE SEQUENCE</scope>
    <source>
        <tissue evidence="1">Shoot tissue taken approximately 20 cm above the soil surface</tissue>
    </source>
</reference>
<name>A0A0A9FQ30_ARUDO</name>
<evidence type="ECO:0000313" key="1">
    <source>
        <dbReference type="EMBL" id="JAE14402.1"/>
    </source>
</evidence>
<organism evidence="1">
    <name type="scientific">Arundo donax</name>
    <name type="common">Giant reed</name>
    <name type="synonym">Donax arundinaceus</name>
    <dbReference type="NCBI Taxonomy" id="35708"/>
    <lineage>
        <taxon>Eukaryota</taxon>
        <taxon>Viridiplantae</taxon>
        <taxon>Streptophyta</taxon>
        <taxon>Embryophyta</taxon>
        <taxon>Tracheophyta</taxon>
        <taxon>Spermatophyta</taxon>
        <taxon>Magnoliopsida</taxon>
        <taxon>Liliopsida</taxon>
        <taxon>Poales</taxon>
        <taxon>Poaceae</taxon>
        <taxon>PACMAD clade</taxon>
        <taxon>Arundinoideae</taxon>
        <taxon>Arundineae</taxon>
        <taxon>Arundo</taxon>
    </lineage>
</organism>
<dbReference type="EMBL" id="GBRH01183494">
    <property type="protein sequence ID" value="JAE14402.1"/>
    <property type="molecule type" value="Transcribed_RNA"/>
</dbReference>
<sequence>MNRECLDWLRAVRGAREKMA</sequence>
<accession>A0A0A9FQ30</accession>
<proteinExistence type="predicted"/>
<reference evidence="1" key="1">
    <citation type="submission" date="2014-09" db="EMBL/GenBank/DDBJ databases">
        <authorList>
            <person name="Magalhaes I.L.F."/>
            <person name="Oliveira U."/>
            <person name="Santos F.R."/>
            <person name="Vidigal T.H.D.A."/>
            <person name="Brescovit A.D."/>
            <person name="Santos A.J."/>
        </authorList>
    </citation>
    <scope>NUCLEOTIDE SEQUENCE</scope>
    <source>
        <tissue evidence="1">Shoot tissue taken approximately 20 cm above the soil surface</tissue>
    </source>
</reference>